<sequence>MDENEEWRLYCLEANKEIREYRTKQMRDEFGLPVLVCHPNDYWDSEKFREKMYSIHAVLHNGDEPNLAEICREGINANTDHETLMVAAAIHNQFENNGNYSPEEILKCAQLIFYELGFDGLASKLEILKALQQISMTDVQAQQLKGKRKKTALSDFHKRYLNEYDNCRSHTPNASHNELVKIVNQQLNVKHDPKTIKNWLSKLNE</sequence>
<proteinExistence type="predicted"/>
<evidence type="ECO:0000313" key="2">
    <source>
        <dbReference type="Proteomes" id="UP000198367"/>
    </source>
</evidence>
<reference evidence="1 2" key="1">
    <citation type="submission" date="2017-07" db="EMBL/GenBank/DDBJ databases">
        <title>Phenotypical and genomic characterization of a clinical isolate of Shewanella bicestrii sp. nov. producing an extended-spectrum beta-lactamase and a new oxacillinase variant.</title>
        <authorList>
            <person name="Jousset A.B."/>
            <person name="Bonnin R.A."/>
            <person name="Girlich D."/>
            <person name="Dabos L."/>
            <person name="Potron A."/>
            <person name="Dortet L."/>
            <person name="Glaser P."/>
            <person name="Naas T."/>
        </authorList>
    </citation>
    <scope>NUCLEOTIDE SEQUENCE [LARGE SCALE GENOMIC DNA]</scope>
    <source>
        <strain evidence="1 2">JAB-1</strain>
    </source>
</reference>
<dbReference type="AlphaFoldDB" id="A0A220USU9"/>
<dbReference type="RefSeq" id="WP_089068643.1">
    <property type="nucleotide sequence ID" value="NZ_CP022358.1"/>
</dbReference>
<gene>
    <name evidence="1" type="ORF">CF168_18850</name>
</gene>
<organism evidence="1 2">
    <name type="scientific">Shewanella bicestrii</name>
    <dbReference type="NCBI Taxonomy" id="2018305"/>
    <lineage>
        <taxon>Bacteria</taxon>
        <taxon>Pseudomonadati</taxon>
        <taxon>Pseudomonadota</taxon>
        <taxon>Gammaproteobacteria</taxon>
        <taxon>Alteromonadales</taxon>
        <taxon>Shewanellaceae</taxon>
        <taxon>Shewanella</taxon>
    </lineage>
</organism>
<dbReference type="KEGG" id="sbj:CF168_18850"/>
<keyword evidence="2" id="KW-1185">Reference proteome</keyword>
<dbReference type="Proteomes" id="UP000198367">
    <property type="component" value="Chromosome"/>
</dbReference>
<accession>A0A220USU9</accession>
<dbReference type="EMBL" id="CP022358">
    <property type="protein sequence ID" value="ASK70763.1"/>
    <property type="molecule type" value="Genomic_DNA"/>
</dbReference>
<name>A0A220USU9_9GAMM</name>
<protein>
    <submittedName>
        <fullName evidence="1">Uncharacterized protein</fullName>
    </submittedName>
</protein>
<evidence type="ECO:0000313" key="1">
    <source>
        <dbReference type="EMBL" id="ASK70763.1"/>
    </source>
</evidence>